<evidence type="ECO:0000256" key="4">
    <source>
        <dbReference type="ARBA" id="ARBA00023121"/>
    </source>
</evidence>
<evidence type="ECO:0000256" key="7">
    <source>
        <dbReference type="SAM" id="Coils"/>
    </source>
</evidence>
<feature type="region of interest" description="Disordered" evidence="8">
    <location>
        <begin position="915"/>
        <end position="944"/>
    </location>
</feature>
<dbReference type="OrthoDB" id="10053431at2759"/>
<feature type="compositionally biased region" description="Polar residues" evidence="8">
    <location>
        <begin position="29"/>
        <end position="48"/>
    </location>
</feature>
<dbReference type="InterPro" id="IPR000648">
    <property type="entry name" value="Oxysterol-bd"/>
</dbReference>
<dbReference type="Pfam" id="PF00169">
    <property type="entry name" value="PH"/>
    <property type="match status" value="1"/>
</dbReference>
<dbReference type="FunFam" id="2.30.29.30:FF:000030">
    <property type="entry name" value="Oxysterol-binding protein"/>
    <property type="match status" value="1"/>
</dbReference>
<dbReference type="SUPFAM" id="SSF144000">
    <property type="entry name" value="Oxysterol-binding protein-like"/>
    <property type="match status" value="1"/>
</dbReference>
<feature type="compositionally biased region" description="Polar residues" evidence="8">
    <location>
        <begin position="80"/>
        <end position="92"/>
    </location>
</feature>
<evidence type="ECO:0000256" key="2">
    <source>
        <dbReference type="ARBA" id="ARBA00022448"/>
    </source>
</evidence>
<keyword evidence="11" id="KW-1185">Reference proteome</keyword>
<dbReference type="Pfam" id="PF01237">
    <property type="entry name" value="Oxysterol_BP"/>
    <property type="match status" value="1"/>
</dbReference>
<reference evidence="10 11" key="1">
    <citation type="submission" date="2015-07" db="EMBL/GenBank/DDBJ databases">
        <title>The genome of Habropoda laboriosa.</title>
        <authorList>
            <person name="Pan H."/>
            <person name="Kapheim K."/>
        </authorList>
    </citation>
    <scope>NUCLEOTIDE SEQUENCE [LARGE SCALE GENOMIC DNA]</scope>
    <source>
        <strain evidence="10">0110345459</strain>
    </source>
</reference>
<dbReference type="GO" id="GO:0006869">
    <property type="term" value="P:lipid transport"/>
    <property type="evidence" value="ECO:0007669"/>
    <property type="project" value="UniProtKB-KW"/>
</dbReference>
<evidence type="ECO:0000256" key="6">
    <source>
        <dbReference type="RuleBase" id="RU003845"/>
    </source>
</evidence>
<comment type="similarity">
    <text evidence="1 5">Belongs to the OSBP family.</text>
</comment>
<dbReference type="GO" id="GO:0016020">
    <property type="term" value="C:membrane"/>
    <property type="evidence" value="ECO:0007669"/>
    <property type="project" value="TreeGrafter"/>
</dbReference>
<dbReference type="CDD" id="cd13286">
    <property type="entry name" value="PH_OPR5_ORP8"/>
    <property type="match status" value="1"/>
</dbReference>
<evidence type="ECO:0000313" key="11">
    <source>
        <dbReference type="Proteomes" id="UP000053825"/>
    </source>
</evidence>
<feature type="compositionally biased region" description="Low complexity" evidence="8">
    <location>
        <begin position="17"/>
        <end position="28"/>
    </location>
</feature>
<dbReference type="GO" id="GO:0005829">
    <property type="term" value="C:cytosol"/>
    <property type="evidence" value="ECO:0007669"/>
    <property type="project" value="TreeGrafter"/>
</dbReference>
<evidence type="ECO:0000256" key="3">
    <source>
        <dbReference type="ARBA" id="ARBA00023055"/>
    </source>
</evidence>
<dbReference type="PANTHER" id="PTHR10972">
    <property type="entry name" value="OXYSTEROL-BINDING PROTEIN-RELATED"/>
    <property type="match status" value="1"/>
</dbReference>
<proteinExistence type="inferred from homology"/>
<protein>
    <recommendedName>
        <fullName evidence="6">Oxysterol-binding protein</fullName>
    </recommendedName>
</protein>
<dbReference type="SUPFAM" id="SSF50729">
    <property type="entry name" value="PH domain-like"/>
    <property type="match status" value="1"/>
</dbReference>
<name>A0A0L7R8N3_9HYME</name>
<dbReference type="GO" id="GO:0032541">
    <property type="term" value="C:cortical endoplasmic reticulum"/>
    <property type="evidence" value="ECO:0007669"/>
    <property type="project" value="TreeGrafter"/>
</dbReference>
<feature type="compositionally biased region" description="Polar residues" evidence="8">
    <location>
        <begin position="915"/>
        <end position="940"/>
    </location>
</feature>
<sequence>MISQPIVVPGGEHRSQSESQSMSVGSTSDSFKTTTPPNVSRSLSNRISDSGYGTLPKPVDQQLRRSSVQVQSATLPKLPSTESLSTSVNFTTAAPPLSPGLSPMGEGNQKTDNISDKSLDSCKLTRKESYKAQRKNYRMEKKRVANELLSSFKDPTVIVMSDWLKVRGTLKSWTKLWCILKPGLLLLYKSPKTKSNHWVGTVLLNTCQVIERPSKKDGFCFKLFHPLEQSIWAPRGPEKEAIGAVVQPLPTSYLIFRAPSQAAGKCWLDALELSLRCSSLIVRSTSALPRALPHDTTTTHETQWSEADYEKHFDEHVCLSNYAPRSPSTPQRRLLSCPQPVTPSIANDSKSICPSPTPMFQQLYHAVAYWDKQLRDLSPTLATDTEVVLSSNSVDALGDGDVYSCFESSTSKPIPSSTRRMTVPSVHVLEYGTPKVVTLDPLHSSHTDLDDISQPENGVAADAEISASDSESEGSAKEDQPETVNETPYVANEQEVLGSAGEVVTELQEEQKSLIWFLMKQVRPGMDLSKVVLPTFILEPRSFLEKLADSYYHADLLSQAVVEDDAFTRMKVVVKWYLSGFYKKPQGLKKPYNPLLGETFRCYWQHPNGSRTFYIAEQLSHHPPISGFYVTNRQDGFTISATIIAKSKFYGNSTSAVLDGVAILTMLPRGEDYTMTIPYAHCKGILMGTLTMELGGKIHINCEKTGYHTELEFKLKPFLGGVEQMNQVAGGIRLGKETLATISGYWDGQILITDKRTGQESVFFNPTPEIRKKRLKKYTVPLEHQGLWESEKLWYDVTQAINRDDQIAATEAKTQLEEAQRDRAKERKQKGQEWIPKHFVQDIITGNWVYRHADVRPWDPRNDVVQYEQDYIVRTKTRHKTPIMRLFTLQVPLLQAESRSSLSVLKSSKRQLSNNLPLTETAHDSGSSSAEVHSDSSQSVGKRKRSTARIMDIIKEIERQVSEYGDRLNRIQLILEQLAIKQREQGDQHHSISMFKSFIDMIRVIVIVFSVQYFIKIWSDEPSGGGHISITPQMVREAVKRLQLRRVYVSSNLISEYLRRSYPIAKDAKELSEELNKKLDCAVRVGLILKRGEDAYYLPTLREEANALKTAFTAFWEMYKNVIASFTTCPLNFFSSYYNSSKIFSVP</sequence>
<dbReference type="Gene3D" id="2.30.29.30">
    <property type="entry name" value="Pleckstrin-homology domain (PH domain)/Phosphotyrosine-binding domain (PTB)"/>
    <property type="match status" value="1"/>
</dbReference>
<dbReference type="PANTHER" id="PTHR10972:SF102">
    <property type="entry name" value="OXYSTEROL-BINDING PROTEIN"/>
    <property type="match status" value="1"/>
</dbReference>
<evidence type="ECO:0000256" key="5">
    <source>
        <dbReference type="RuleBase" id="RU003844"/>
    </source>
</evidence>
<dbReference type="EMBL" id="KQ414632">
    <property type="protein sequence ID" value="KOC67188.1"/>
    <property type="molecule type" value="Genomic_DNA"/>
</dbReference>
<dbReference type="Gene3D" id="2.40.160.120">
    <property type="match status" value="1"/>
</dbReference>
<keyword evidence="4" id="KW-0446">Lipid-binding</keyword>
<evidence type="ECO:0000256" key="8">
    <source>
        <dbReference type="SAM" id="MobiDB-lite"/>
    </source>
</evidence>
<dbReference type="AlphaFoldDB" id="A0A0L7R8N3"/>
<dbReference type="Gene3D" id="3.30.70.3490">
    <property type="match status" value="1"/>
</dbReference>
<evidence type="ECO:0000256" key="1">
    <source>
        <dbReference type="ARBA" id="ARBA00008842"/>
    </source>
</evidence>
<keyword evidence="2 6" id="KW-0813">Transport</keyword>
<dbReference type="FunFam" id="1.10.287.2720:FF:000002">
    <property type="entry name" value="Oxysterol-binding protein"/>
    <property type="match status" value="1"/>
</dbReference>
<accession>A0A0L7R8N3</accession>
<feature type="domain" description="PH" evidence="9">
    <location>
        <begin position="157"/>
        <end position="276"/>
    </location>
</feature>
<keyword evidence="3 6" id="KW-0445">Lipid transport</keyword>
<dbReference type="InterPro" id="IPR037239">
    <property type="entry name" value="OSBP_sf"/>
</dbReference>
<feature type="region of interest" description="Disordered" evidence="8">
    <location>
        <begin position="1"/>
        <end position="116"/>
    </location>
</feature>
<dbReference type="GO" id="GO:0015485">
    <property type="term" value="F:cholesterol binding"/>
    <property type="evidence" value="ECO:0007669"/>
    <property type="project" value="TreeGrafter"/>
</dbReference>
<dbReference type="Gene3D" id="1.10.287.2720">
    <property type="match status" value="1"/>
</dbReference>
<feature type="region of interest" description="Disordered" evidence="8">
    <location>
        <begin position="463"/>
        <end position="489"/>
    </location>
</feature>
<gene>
    <name evidence="10" type="ORF">WH47_11845</name>
</gene>
<dbReference type="SMART" id="SM00233">
    <property type="entry name" value="PH"/>
    <property type="match status" value="1"/>
</dbReference>
<evidence type="ECO:0000313" key="10">
    <source>
        <dbReference type="EMBL" id="KOC67188.1"/>
    </source>
</evidence>
<evidence type="ECO:0000259" key="9">
    <source>
        <dbReference type="PROSITE" id="PS50003"/>
    </source>
</evidence>
<dbReference type="InterPro" id="IPR018494">
    <property type="entry name" value="Oxysterol-bd_CS"/>
</dbReference>
<feature type="coiled-coil region" evidence="7">
    <location>
        <begin position="802"/>
        <end position="829"/>
    </location>
</feature>
<dbReference type="PROSITE" id="PS01013">
    <property type="entry name" value="OSBP"/>
    <property type="match status" value="1"/>
</dbReference>
<dbReference type="InterPro" id="IPR001849">
    <property type="entry name" value="PH_domain"/>
</dbReference>
<dbReference type="STRING" id="597456.A0A0L7R8N3"/>
<organism evidence="10 11">
    <name type="scientific">Habropoda laboriosa</name>
    <dbReference type="NCBI Taxonomy" id="597456"/>
    <lineage>
        <taxon>Eukaryota</taxon>
        <taxon>Metazoa</taxon>
        <taxon>Ecdysozoa</taxon>
        <taxon>Arthropoda</taxon>
        <taxon>Hexapoda</taxon>
        <taxon>Insecta</taxon>
        <taxon>Pterygota</taxon>
        <taxon>Neoptera</taxon>
        <taxon>Endopterygota</taxon>
        <taxon>Hymenoptera</taxon>
        <taxon>Apocrita</taxon>
        <taxon>Aculeata</taxon>
        <taxon>Apoidea</taxon>
        <taxon>Anthophila</taxon>
        <taxon>Apidae</taxon>
        <taxon>Habropoda</taxon>
    </lineage>
</organism>
<dbReference type="FunFam" id="2.40.160.120:FF:000004">
    <property type="entry name" value="Oxysterol-binding protein"/>
    <property type="match status" value="1"/>
</dbReference>
<keyword evidence="7" id="KW-0175">Coiled coil</keyword>
<dbReference type="InterPro" id="IPR011993">
    <property type="entry name" value="PH-like_dom_sf"/>
</dbReference>
<dbReference type="PROSITE" id="PS50003">
    <property type="entry name" value="PH_DOMAIN"/>
    <property type="match status" value="1"/>
</dbReference>
<dbReference type="Proteomes" id="UP000053825">
    <property type="component" value="Unassembled WGS sequence"/>
</dbReference>